<feature type="compositionally biased region" description="Low complexity" evidence="1">
    <location>
        <begin position="204"/>
        <end position="224"/>
    </location>
</feature>
<sequence>MRASHPRQSSIDLDSPDRPFDNIINFRDVGRSVNQWLGRRVLKEGVLYRSARPDDASERDKRRLSEELHIATVIDLRSSTEHQMATDKRRAENDAQLEKEDPSVSSDAAAAATPDEHLVQLPGAQLHLVSLTGKAFERTLLWKLDWWNFFKVLSLAASGYRSDAITIVGEQVMSPRGLIGLGQDTLDSSTVEMRTLFHILASDTASSSSTPTSPSSTSPTPSTDGDCDRTQPRDESVYPLLIHCTQGKDRTGLIVLLCLLLVADVVPEDAMAADYVRSEPELVAEVDERMKEIRKLGLSEEYTKCPAGFIGEIKRHLQEVRRVREVLLA</sequence>
<proteinExistence type="predicted"/>
<evidence type="ECO:0000259" key="2">
    <source>
        <dbReference type="PROSITE" id="PS50056"/>
    </source>
</evidence>
<dbReference type="PROSITE" id="PS00383">
    <property type="entry name" value="TYR_PHOSPHATASE_1"/>
    <property type="match status" value="1"/>
</dbReference>
<dbReference type="Proteomes" id="UP000234585">
    <property type="component" value="Unassembled WGS sequence"/>
</dbReference>
<protein>
    <submittedName>
        <fullName evidence="3">Protein-tyrosine phosphatase-like protein</fullName>
    </submittedName>
</protein>
<dbReference type="STRING" id="41067.A0A2I2F6W5"/>
<feature type="region of interest" description="Disordered" evidence="1">
    <location>
        <begin position="80"/>
        <end position="112"/>
    </location>
</feature>
<name>A0A2I2F6W5_ASPCN</name>
<dbReference type="RefSeq" id="XP_024670348.1">
    <property type="nucleotide sequence ID" value="XM_024813322.1"/>
</dbReference>
<accession>A0A2I2F6W5</accession>
<feature type="domain" description="Tyrosine specific protein phosphatases" evidence="2">
    <location>
        <begin position="239"/>
        <end position="291"/>
    </location>
</feature>
<dbReference type="SUPFAM" id="SSF52799">
    <property type="entry name" value="(Phosphotyrosine protein) phosphatases II"/>
    <property type="match status" value="1"/>
</dbReference>
<evidence type="ECO:0000313" key="4">
    <source>
        <dbReference type="Proteomes" id="UP000234585"/>
    </source>
</evidence>
<evidence type="ECO:0000256" key="1">
    <source>
        <dbReference type="SAM" id="MobiDB-lite"/>
    </source>
</evidence>
<dbReference type="Gene3D" id="3.90.190.10">
    <property type="entry name" value="Protein tyrosine phosphatase superfamily"/>
    <property type="match status" value="1"/>
</dbReference>
<keyword evidence="4" id="KW-1185">Reference proteome</keyword>
<feature type="compositionally biased region" description="Basic and acidic residues" evidence="1">
    <location>
        <begin position="80"/>
        <end position="102"/>
    </location>
</feature>
<dbReference type="InterPro" id="IPR000387">
    <property type="entry name" value="Tyr_Pase_dom"/>
</dbReference>
<dbReference type="EMBL" id="KZ559152">
    <property type="protein sequence ID" value="PLB36336.1"/>
    <property type="molecule type" value="Genomic_DNA"/>
</dbReference>
<dbReference type="InterPro" id="IPR016130">
    <property type="entry name" value="Tyr_Pase_AS"/>
</dbReference>
<dbReference type="GO" id="GO:0004721">
    <property type="term" value="F:phosphoprotein phosphatase activity"/>
    <property type="evidence" value="ECO:0007669"/>
    <property type="project" value="InterPro"/>
</dbReference>
<dbReference type="GeneID" id="36520482"/>
<gene>
    <name evidence="3" type="ORF">BDW47DRAFT_108819</name>
</gene>
<dbReference type="InterPro" id="IPR029021">
    <property type="entry name" value="Prot-tyrosine_phosphatase-like"/>
</dbReference>
<feature type="region of interest" description="Disordered" evidence="1">
    <location>
        <begin position="204"/>
        <end position="230"/>
    </location>
</feature>
<dbReference type="Pfam" id="PF13350">
    <property type="entry name" value="Y_phosphatase3"/>
    <property type="match status" value="2"/>
</dbReference>
<dbReference type="PROSITE" id="PS50056">
    <property type="entry name" value="TYR_PHOSPHATASE_2"/>
    <property type="match status" value="1"/>
</dbReference>
<dbReference type="PANTHER" id="PTHR31126:SF10">
    <property type="entry name" value="PROTEIN PHOSPHATASE, PUTATIVE (AFU_ORTHOLOGUE AFUA_6G06650)-RELATED"/>
    <property type="match status" value="1"/>
</dbReference>
<dbReference type="PANTHER" id="PTHR31126">
    <property type="entry name" value="TYROSINE-PROTEIN PHOSPHATASE"/>
    <property type="match status" value="1"/>
</dbReference>
<dbReference type="AlphaFoldDB" id="A0A2I2F6W5"/>
<evidence type="ECO:0000313" key="3">
    <source>
        <dbReference type="EMBL" id="PLB36336.1"/>
    </source>
</evidence>
<dbReference type="InterPro" id="IPR026893">
    <property type="entry name" value="Tyr/Ser_Pase_IphP-type"/>
</dbReference>
<reference evidence="3 4" key="1">
    <citation type="submission" date="2017-12" db="EMBL/GenBank/DDBJ databases">
        <authorList>
            <consortium name="DOE Joint Genome Institute"/>
            <person name="Haridas S."/>
            <person name="Kjaerbolling I."/>
            <person name="Vesth T.C."/>
            <person name="Frisvad J.C."/>
            <person name="Nybo J.L."/>
            <person name="Theobald S."/>
            <person name="Kuo A."/>
            <person name="Bowyer P."/>
            <person name="Matsuda Y."/>
            <person name="Mondo S."/>
            <person name="Lyhne E.K."/>
            <person name="Kogle M.E."/>
            <person name="Clum A."/>
            <person name="Lipzen A."/>
            <person name="Salamov A."/>
            <person name="Ngan C.Y."/>
            <person name="Daum C."/>
            <person name="Chiniquy J."/>
            <person name="Barry K."/>
            <person name="LaButti K."/>
            <person name="Simmons B.A."/>
            <person name="Magnuson J.K."/>
            <person name="Mortensen U.H."/>
            <person name="Larsen T.O."/>
            <person name="Grigoriev I.V."/>
            <person name="Baker S.E."/>
            <person name="Andersen M.R."/>
            <person name="Nordberg H.P."/>
            <person name="Cantor M.N."/>
            <person name="Hua S.X."/>
        </authorList>
    </citation>
    <scope>NUCLEOTIDE SEQUENCE [LARGE SCALE GENOMIC DNA]</scope>
    <source>
        <strain evidence="3 4">CBS 102.13</strain>
    </source>
</reference>
<dbReference type="OrthoDB" id="9988524at2759"/>
<organism evidence="3 4">
    <name type="scientific">Aspergillus candidus</name>
    <dbReference type="NCBI Taxonomy" id="41067"/>
    <lineage>
        <taxon>Eukaryota</taxon>
        <taxon>Fungi</taxon>
        <taxon>Dikarya</taxon>
        <taxon>Ascomycota</taxon>
        <taxon>Pezizomycotina</taxon>
        <taxon>Eurotiomycetes</taxon>
        <taxon>Eurotiomycetidae</taxon>
        <taxon>Eurotiales</taxon>
        <taxon>Aspergillaceae</taxon>
        <taxon>Aspergillus</taxon>
        <taxon>Aspergillus subgen. Circumdati</taxon>
    </lineage>
</organism>